<evidence type="ECO:0000256" key="6">
    <source>
        <dbReference type="ARBA" id="ARBA00038233"/>
    </source>
</evidence>
<dbReference type="InterPro" id="IPR001915">
    <property type="entry name" value="Peptidase_M48"/>
</dbReference>
<evidence type="ECO:0000256" key="9">
    <source>
        <dbReference type="RuleBase" id="RU003983"/>
    </source>
</evidence>
<evidence type="ECO:0000256" key="8">
    <source>
        <dbReference type="ARBA" id="ARBA00042978"/>
    </source>
</evidence>
<keyword evidence="3 9" id="KW-0378">Hydrolase</keyword>
<dbReference type="Proteomes" id="UP000276133">
    <property type="component" value="Unassembled WGS sequence"/>
</dbReference>
<dbReference type="GO" id="GO:0046872">
    <property type="term" value="F:metal ion binding"/>
    <property type="evidence" value="ECO:0007669"/>
    <property type="project" value="UniProtKB-KW"/>
</dbReference>
<comment type="similarity">
    <text evidence="6 9">Belongs to the peptidase M48 family.</text>
</comment>
<evidence type="ECO:0000256" key="2">
    <source>
        <dbReference type="ARBA" id="ARBA00022723"/>
    </source>
</evidence>
<dbReference type="CDD" id="cd07331">
    <property type="entry name" value="M48C_Oma1_like"/>
    <property type="match status" value="1"/>
</dbReference>
<dbReference type="STRING" id="10195.A0A3M7PZM5"/>
<accession>A0A3M7PZM5</accession>
<dbReference type="AlphaFoldDB" id="A0A3M7PZM5"/>
<reference evidence="11 12" key="1">
    <citation type="journal article" date="2018" name="Sci. Rep.">
        <title>Genomic signatures of local adaptation to the degree of environmental predictability in rotifers.</title>
        <authorList>
            <person name="Franch-Gras L."/>
            <person name="Hahn C."/>
            <person name="Garcia-Roger E.M."/>
            <person name="Carmona M.J."/>
            <person name="Serra M."/>
            <person name="Gomez A."/>
        </authorList>
    </citation>
    <scope>NUCLEOTIDE SEQUENCE [LARGE SCALE GENOMIC DNA]</scope>
    <source>
        <strain evidence="11">HYR1</strain>
    </source>
</reference>
<comment type="cofactor">
    <cofactor evidence="9">
        <name>Zn(2+)</name>
        <dbReference type="ChEBI" id="CHEBI:29105"/>
    </cofactor>
    <text evidence="9">Binds 1 zinc ion per subunit.</text>
</comment>
<dbReference type="GO" id="GO:0004222">
    <property type="term" value="F:metalloendopeptidase activity"/>
    <property type="evidence" value="ECO:0007669"/>
    <property type="project" value="InterPro"/>
</dbReference>
<keyword evidence="1 9" id="KW-0645">Protease</keyword>
<feature type="non-terminal residue" evidence="11">
    <location>
        <position position="1"/>
    </location>
</feature>
<evidence type="ECO:0000313" key="11">
    <source>
        <dbReference type="EMBL" id="RNA04108.1"/>
    </source>
</evidence>
<evidence type="ECO:0000256" key="1">
    <source>
        <dbReference type="ARBA" id="ARBA00022670"/>
    </source>
</evidence>
<dbReference type="InterPro" id="IPR051156">
    <property type="entry name" value="Mito/Outer_Membr_Metalloprot"/>
</dbReference>
<dbReference type="GO" id="GO:0006515">
    <property type="term" value="P:protein quality control for misfolded or incompletely synthesized proteins"/>
    <property type="evidence" value="ECO:0007669"/>
    <property type="project" value="TreeGrafter"/>
</dbReference>
<dbReference type="OrthoDB" id="7464992at2759"/>
<evidence type="ECO:0000256" key="4">
    <source>
        <dbReference type="ARBA" id="ARBA00022833"/>
    </source>
</evidence>
<dbReference type="PANTHER" id="PTHR22726:SF1">
    <property type="entry name" value="METALLOENDOPEPTIDASE OMA1, MITOCHONDRIAL"/>
    <property type="match status" value="1"/>
</dbReference>
<sequence length="338" mass="38959">IPPILWFIIKPVSKLGSILLGRGLRRWLKSPANLHRKQATIEHFRNRKKYYILGISGLGAGCYGYYTSHLEIAPITHRKRFILFNSDHLKEIEEFEKKNILESCKDKVLAPDHKYTKHALRIANRLFAANMHLKEVKDIKWKLTVIESDIVNACAFPNGDVFVFTGLMDFVKNDDELAFIIAHEMSHSILQHGAEQMSHSRIIDVISIALSLLIWSLVPTDASSILVEKIAENMQDYFFSLPYGRILEKEADIVGMILSARACFDVRYSSFFWKRMNEQSKEDQVPEFLSTHPSNVNRAQDLEDFLPQALKIRDECKCYRLPENMNIPKSFMSAKISN</sequence>
<keyword evidence="2" id="KW-0479">Metal-binding</keyword>
<dbReference type="PANTHER" id="PTHR22726">
    <property type="entry name" value="METALLOENDOPEPTIDASE OMA1"/>
    <property type="match status" value="1"/>
</dbReference>
<comment type="caution">
    <text evidence="11">The sequence shown here is derived from an EMBL/GenBank/DDBJ whole genome shotgun (WGS) entry which is preliminary data.</text>
</comment>
<dbReference type="EMBL" id="REGN01008238">
    <property type="protein sequence ID" value="RNA04108.1"/>
    <property type="molecule type" value="Genomic_DNA"/>
</dbReference>
<keyword evidence="5 9" id="KW-0482">Metalloprotease</keyword>
<dbReference type="GO" id="GO:0034982">
    <property type="term" value="P:mitochondrial protein processing"/>
    <property type="evidence" value="ECO:0007669"/>
    <property type="project" value="TreeGrafter"/>
</dbReference>
<evidence type="ECO:0000256" key="5">
    <source>
        <dbReference type="ARBA" id="ARBA00023049"/>
    </source>
</evidence>
<proteinExistence type="inferred from homology"/>
<name>A0A3M7PZM5_BRAPC</name>
<evidence type="ECO:0000256" key="3">
    <source>
        <dbReference type="ARBA" id="ARBA00022801"/>
    </source>
</evidence>
<keyword evidence="4 9" id="KW-0862">Zinc</keyword>
<dbReference type="Pfam" id="PF01435">
    <property type="entry name" value="Peptidase_M48"/>
    <property type="match status" value="1"/>
</dbReference>
<evidence type="ECO:0000256" key="7">
    <source>
        <dbReference type="ARBA" id="ARBA00040360"/>
    </source>
</evidence>
<evidence type="ECO:0000259" key="10">
    <source>
        <dbReference type="Pfam" id="PF01435"/>
    </source>
</evidence>
<gene>
    <name evidence="11" type="ORF">BpHYR1_022853</name>
</gene>
<dbReference type="GO" id="GO:0005743">
    <property type="term" value="C:mitochondrial inner membrane"/>
    <property type="evidence" value="ECO:0007669"/>
    <property type="project" value="TreeGrafter"/>
</dbReference>
<evidence type="ECO:0000313" key="12">
    <source>
        <dbReference type="Proteomes" id="UP000276133"/>
    </source>
</evidence>
<keyword evidence="12" id="KW-1185">Reference proteome</keyword>
<protein>
    <recommendedName>
        <fullName evidence="7">Metalloendopeptidase OMA1, mitochondrial</fullName>
    </recommendedName>
    <alternativeName>
        <fullName evidence="8">Overlapping with the m-AAA protease 1 homolog</fullName>
    </alternativeName>
</protein>
<feature type="domain" description="Peptidase M48" evidence="10">
    <location>
        <begin position="129"/>
        <end position="304"/>
    </location>
</feature>
<organism evidence="11 12">
    <name type="scientific">Brachionus plicatilis</name>
    <name type="common">Marine rotifer</name>
    <name type="synonym">Brachionus muelleri</name>
    <dbReference type="NCBI Taxonomy" id="10195"/>
    <lineage>
        <taxon>Eukaryota</taxon>
        <taxon>Metazoa</taxon>
        <taxon>Spiralia</taxon>
        <taxon>Gnathifera</taxon>
        <taxon>Rotifera</taxon>
        <taxon>Eurotatoria</taxon>
        <taxon>Monogononta</taxon>
        <taxon>Pseudotrocha</taxon>
        <taxon>Ploima</taxon>
        <taxon>Brachionidae</taxon>
        <taxon>Brachionus</taxon>
    </lineage>
</organism>
<dbReference type="Gene3D" id="3.30.2010.10">
    <property type="entry name" value="Metalloproteases ('zincins'), catalytic domain"/>
    <property type="match status" value="1"/>
</dbReference>